<keyword evidence="2" id="KW-0479">Metal-binding</keyword>
<dbReference type="EMBL" id="BAABAB010000010">
    <property type="protein sequence ID" value="GAA3615048.1"/>
    <property type="molecule type" value="Genomic_DNA"/>
</dbReference>
<evidence type="ECO:0000256" key="1">
    <source>
        <dbReference type="ARBA" id="ARBA00022801"/>
    </source>
</evidence>
<dbReference type="CDD" id="cd18793">
    <property type="entry name" value="SF2_C_SNF"/>
    <property type="match status" value="1"/>
</dbReference>
<dbReference type="InterPro" id="IPR001650">
    <property type="entry name" value="Helicase_C-like"/>
</dbReference>
<reference evidence="7" key="1">
    <citation type="journal article" date="2019" name="Int. J. Syst. Evol. Microbiol.">
        <title>The Global Catalogue of Microorganisms (GCM) 10K type strain sequencing project: providing services to taxonomists for standard genome sequencing and annotation.</title>
        <authorList>
            <consortium name="The Broad Institute Genomics Platform"/>
            <consortium name="The Broad Institute Genome Sequencing Center for Infectious Disease"/>
            <person name="Wu L."/>
            <person name="Ma J."/>
        </authorList>
    </citation>
    <scope>NUCLEOTIDE SEQUENCE [LARGE SCALE GENOMIC DNA]</scope>
    <source>
        <strain evidence="7">JCM 16929</strain>
    </source>
</reference>
<evidence type="ECO:0000259" key="5">
    <source>
        <dbReference type="PROSITE" id="PS51194"/>
    </source>
</evidence>
<keyword evidence="6" id="KW-0347">Helicase</keyword>
<keyword evidence="2" id="KW-0862">Zinc</keyword>
<gene>
    <name evidence="6" type="ORF">GCM10022236_16230</name>
</gene>
<feature type="domain" description="Helicase ATP-binding" evidence="4">
    <location>
        <begin position="647"/>
        <end position="811"/>
    </location>
</feature>
<dbReference type="Pfam" id="PF00176">
    <property type="entry name" value="SNF2-rel_dom"/>
    <property type="match status" value="1"/>
</dbReference>
<comment type="caution">
    <text evidence="6">The sequence shown here is derived from an EMBL/GenBank/DDBJ whole genome shotgun (WGS) entry which is preliminary data.</text>
</comment>
<keyword evidence="2" id="KW-0863">Zinc-finger</keyword>
<keyword evidence="6" id="KW-0547">Nucleotide-binding</keyword>
<dbReference type="Gene3D" id="3.40.50.10810">
    <property type="entry name" value="Tandem AAA-ATPase domain"/>
    <property type="match status" value="1"/>
</dbReference>
<dbReference type="PROSITE" id="PS51194">
    <property type="entry name" value="HELICASE_CTER"/>
    <property type="match status" value="1"/>
</dbReference>
<dbReference type="Proteomes" id="UP001501490">
    <property type="component" value="Unassembled WGS sequence"/>
</dbReference>
<feature type="domain" description="Helicase C-terminal" evidence="5">
    <location>
        <begin position="936"/>
        <end position="1095"/>
    </location>
</feature>
<keyword evidence="6" id="KW-0067">ATP-binding</keyword>
<organism evidence="6 7">
    <name type="scientific">Microlunatus ginsengisoli</name>
    <dbReference type="NCBI Taxonomy" id="363863"/>
    <lineage>
        <taxon>Bacteria</taxon>
        <taxon>Bacillati</taxon>
        <taxon>Actinomycetota</taxon>
        <taxon>Actinomycetes</taxon>
        <taxon>Propionibacteriales</taxon>
        <taxon>Propionibacteriaceae</taxon>
        <taxon>Microlunatus</taxon>
    </lineage>
</organism>
<dbReference type="InterPro" id="IPR014001">
    <property type="entry name" value="Helicase_ATP-bd"/>
</dbReference>
<dbReference type="PROSITE" id="PS50966">
    <property type="entry name" value="ZF_SWIM"/>
    <property type="match status" value="1"/>
</dbReference>
<evidence type="ECO:0000313" key="6">
    <source>
        <dbReference type="EMBL" id="GAA3615048.1"/>
    </source>
</evidence>
<dbReference type="InterPro" id="IPR007527">
    <property type="entry name" value="Znf_SWIM"/>
</dbReference>
<keyword evidence="1" id="KW-0378">Hydrolase</keyword>
<dbReference type="SMART" id="SM00490">
    <property type="entry name" value="HELICc"/>
    <property type="match status" value="1"/>
</dbReference>
<dbReference type="InterPro" id="IPR049730">
    <property type="entry name" value="SNF2/RAD54-like_C"/>
</dbReference>
<accession>A0ABP6ZNN5</accession>
<evidence type="ECO:0000259" key="4">
    <source>
        <dbReference type="PROSITE" id="PS51192"/>
    </source>
</evidence>
<name>A0ABP6ZNN5_9ACTN</name>
<dbReference type="InterPro" id="IPR027417">
    <property type="entry name" value="P-loop_NTPase"/>
</dbReference>
<dbReference type="InterPro" id="IPR000330">
    <property type="entry name" value="SNF2_N"/>
</dbReference>
<evidence type="ECO:0000313" key="7">
    <source>
        <dbReference type="Proteomes" id="UP001501490"/>
    </source>
</evidence>
<dbReference type="InterPro" id="IPR038718">
    <property type="entry name" value="SNF2-like_sf"/>
</dbReference>
<dbReference type="Gene3D" id="3.40.50.300">
    <property type="entry name" value="P-loop containing nucleotide triphosphate hydrolases"/>
    <property type="match status" value="1"/>
</dbReference>
<evidence type="ECO:0000256" key="2">
    <source>
        <dbReference type="PROSITE-ProRule" id="PRU00325"/>
    </source>
</evidence>
<dbReference type="CDD" id="cd18012">
    <property type="entry name" value="DEXQc_arch_SWI2_SNF2"/>
    <property type="match status" value="1"/>
</dbReference>
<dbReference type="RefSeq" id="WP_344803216.1">
    <property type="nucleotide sequence ID" value="NZ_BAABAB010000010.1"/>
</dbReference>
<dbReference type="PROSITE" id="PS51192">
    <property type="entry name" value="HELICASE_ATP_BIND_1"/>
    <property type="match status" value="1"/>
</dbReference>
<dbReference type="GO" id="GO:0004386">
    <property type="term" value="F:helicase activity"/>
    <property type="evidence" value="ECO:0007669"/>
    <property type="project" value="UniProtKB-KW"/>
</dbReference>
<dbReference type="Pfam" id="PF00271">
    <property type="entry name" value="Helicase_C"/>
    <property type="match status" value="1"/>
</dbReference>
<dbReference type="PANTHER" id="PTHR10799">
    <property type="entry name" value="SNF2/RAD54 HELICASE FAMILY"/>
    <property type="match status" value="1"/>
</dbReference>
<feature type="domain" description="SWIM-type" evidence="3">
    <location>
        <begin position="62"/>
        <end position="101"/>
    </location>
</feature>
<protein>
    <submittedName>
        <fullName evidence="6">DEAD/DEAH box helicase</fullName>
    </submittedName>
</protein>
<sequence>MDGRSADLTSVLANEAIIAMAGPEAFARAQVYVRDGHVGGLEFDADRRIVAGRVKGSHHASYATSVQLAGGPSRLPAHRGRCSCPIGVDCKHAAAILIAARGLTAITSQLGRPEWERSLGRLAAAAEPVREPEDVRLGLEFDLEQTPDYRGVTGQLRLRVRPVRRGNSGRWVRSGVGWEQLDYLASGYRSEQRDLLLQLWASAGAAARFAYPRSPWLDLSAISPSLWSVLERSGPAGLGLVTAAGTEELLVESREVAVGLDARQVADGEIELHPVVLRAGEPVPTGRIGVLGEPAHGVFWLDRPTDRSRPALVLAPLGRPLVGELRILLGRGGEIRVPAADRERFLREVVPTIRHAATLVSSDGSVGLPEPVRPRLVCAVGYRPEHRLRLDWSFVYDDPADGPSEHDIDQPIVPPSRRDRTAELALLDTPDLPLDKIPALRAPQGGGPAAHALLAGRDTVLFATAVLPRLAAAGVEIRTSGEPVDYRRARGAPLIEVSTSERPVPVGAPRTPGADWFDLHITVRVDGDPLDFEQLFVALSLGDEFMITEDGVCIDLERREFSTLRGLIDEARTLHEDDDEPGLRISPAQASVWDELLQLGVVVGQADRWSRAVRGLLSADPVDRPTLPVGLKAELRPYQLEGFGWLAARFRHGLGGILADDMGLGKTLQTLALICHAREQNPDEPPFLVVAPTSVTGNWVSEAARFAPDLRVVALEGSSARRSKALARLDERTADLVVTSYALARLDVVDLAARGWRGLILDEAQFVKNHRSKTYQAVRQVDAPYKVAITGTPLENNLMELWSLLSITAPGLFPYPERFSESYRLPIERGQDLDALDRLRRRIRPLMLRRTKEAVATELPPKQEQVIDVTLAPRHQRVYQTYLQRERQKVLGLVDELDKNRFTILRSITLLRQLALDPSLVDAQHTGVPASKIDLLVDRLGELVAEGHRALVFSQFTGFLGKIRERLEATGISLSYLDGSTRDRQGAIETFTGGSASVFLISLKAGGFGLNLTQADYCFVLDPWWNPAAEAQAVDRAHRIGQTRPVMVYRLVARDTIEEKVMALKARKEQLVGSVLADDVLGDSSLSADEIRELLAC</sequence>
<keyword evidence="7" id="KW-1185">Reference proteome</keyword>
<dbReference type="SMART" id="SM00487">
    <property type="entry name" value="DEXDc"/>
    <property type="match status" value="1"/>
</dbReference>
<evidence type="ECO:0000259" key="3">
    <source>
        <dbReference type="PROSITE" id="PS50966"/>
    </source>
</evidence>
<proteinExistence type="predicted"/>
<dbReference type="SUPFAM" id="SSF52540">
    <property type="entry name" value="P-loop containing nucleoside triphosphate hydrolases"/>
    <property type="match status" value="2"/>
</dbReference>